<reference evidence="1 2" key="1">
    <citation type="submission" date="2024-09" db="EMBL/GenBank/DDBJ databases">
        <authorList>
            <person name="Sun Q."/>
            <person name="Mori K."/>
        </authorList>
    </citation>
    <scope>NUCLEOTIDE SEQUENCE [LARGE SCALE GENOMIC DNA]</scope>
    <source>
        <strain evidence="1 2">CCM 8677</strain>
    </source>
</reference>
<dbReference type="RefSeq" id="WP_390210160.1">
    <property type="nucleotide sequence ID" value="NZ_JBHLXJ010000003.1"/>
</dbReference>
<evidence type="ECO:0000313" key="2">
    <source>
        <dbReference type="Proteomes" id="UP001589844"/>
    </source>
</evidence>
<dbReference type="InterPro" id="IPR009593">
    <property type="entry name" value="DUF1203"/>
</dbReference>
<proteinExistence type="predicted"/>
<gene>
    <name evidence="1" type="ORF">ACFFJH_03775</name>
</gene>
<organism evidence="1 2">
    <name type="scientific">Undibacterium danionis</name>
    <dbReference type="NCBI Taxonomy" id="1812100"/>
    <lineage>
        <taxon>Bacteria</taxon>
        <taxon>Pseudomonadati</taxon>
        <taxon>Pseudomonadota</taxon>
        <taxon>Betaproteobacteria</taxon>
        <taxon>Burkholderiales</taxon>
        <taxon>Oxalobacteraceae</taxon>
        <taxon>Undibacterium</taxon>
    </lineage>
</organism>
<accession>A0ABV6IBM9</accession>
<dbReference type="PIRSF" id="PIRSF034110">
    <property type="entry name" value="DUF1203"/>
    <property type="match status" value="1"/>
</dbReference>
<dbReference type="Proteomes" id="UP001589844">
    <property type="component" value="Unassembled WGS sequence"/>
</dbReference>
<protein>
    <submittedName>
        <fullName evidence="1">DUF1203 domain-containing protein</fullName>
    </submittedName>
</protein>
<name>A0ABV6IBM9_9BURK</name>
<sequence>MEQRAEQNSQSDSLYKIIPVKPEFLQRARGMGVDDQAQPVERLIASGGEPCRDSLYRAKAGEELILASYCPFEIAGPYKEYGPIFILANELDHSAISSSSSVSSDVAGLIENHYLGEQFVLRAYSAQERIVDACLSSPALVESDLHRLFMLDEVKFVLVRFVAYGCYACRIERAI</sequence>
<comment type="caution">
    <text evidence="1">The sequence shown here is derived from an EMBL/GenBank/DDBJ whole genome shotgun (WGS) entry which is preliminary data.</text>
</comment>
<keyword evidence="2" id="KW-1185">Reference proteome</keyword>
<evidence type="ECO:0000313" key="1">
    <source>
        <dbReference type="EMBL" id="MFC0348915.1"/>
    </source>
</evidence>
<dbReference type="Pfam" id="PF06718">
    <property type="entry name" value="DUF1203"/>
    <property type="match status" value="1"/>
</dbReference>
<dbReference type="EMBL" id="JBHLXJ010000003">
    <property type="protein sequence ID" value="MFC0348915.1"/>
    <property type="molecule type" value="Genomic_DNA"/>
</dbReference>